<dbReference type="PROSITE" id="PS50011">
    <property type="entry name" value="PROTEIN_KINASE_DOM"/>
    <property type="match status" value="1"/>
</dbReference>
<dbReference type="EMBL" id="OZ034820">
    <property type="protein sequence ID" value="CAL1400953.1"/>
    <property type="molecule type" value="Genomic_DNA"/>
</dbReference>
<dbReference type="Proteomes" id="UP001497516">
    <property type="component" value="Chromosome 7"/>
</dbReference>
<dbReference type="InterPro" id="IPR000719">
    <property type="entry name" value="Prot_kinase_dom"/>
</dbReference>
<dbReference type="InterPro" id="IPR011009">
    <property type="entry name" value="Kinase-like_dom_sf"/>
</dbReference>
<dbReference type="GO" id="GO:0004672">
    <property type="term" value="F:protein kinase activity"/>
    <property type="evidence" value="ECO:0007669"/>
    <property type="project" value="InterPro"/>
</dbReference>
<organism evidence="2 3">
    <name type="scientific">Linum trigynum</name>
    <dbReference type="NCBI Taxonomy" id="586398"/>
    <lineage>
        <taxon>Eukaryota</taxon>
        <taxon>Viridiplantae</taxon>
        <taxon>Streptophyta</taxon>
        <taxon>Embryophyta</taxon>
        <taxon>Tracheophyta</taxon>
        <taxon>Spermatophyta</taxon>
        <taxon>Magnoliopsida</taxon>
        <taxon>eudicotyledons</taxon>
        <taxon>Gunneridae</taxon>
        <taxon>Pentapetalae</taxon>
        <taxon>rosids</taxon>
        <taxon>fabids</taxon>
        <taxon>Malpighiales</taxon>
        <taxon>Linaceae</taxon>
        <taxon>Linum</taxon>
    </lineage>
</organism>
<dbReference type="AlphaFoldDB" id="A0AAV2FRJ4"/>
<gene>
    <name evidence="2" type="ORF">LTRI10_LOCUS41044</name>
</gene>
<accession>A0AAV2FRJ4</accession>
<protein>
    <recommendedName>
        <fullName evidence="1">Protein kinase domain-containing protein</fullName>
    </recommendedName>
</protein>
<name>A0AAV2FRJ4_9ROSI</name>
<evidence type="ECO:0000313" key="2">
    <source>
        <dbReference type="EMBL" id="CAL1400953.1"/>
    </source>
</evidence>
<feature type="domain" description="Protein kinase" evidence="1">
    <location>
        <begin position="1"/>
        <end position="115"/>
    </location>
</feature>
<reference evidence="2 3" key="1">
    <citation type="submission" date="2024-04" db="EMBL/GenBank/DDBJ databases">
        <authorList>
            <person name="Fracassetti M."/>
        </authorList>
    </citation>
    <scope>NUCLEOTIDE SEQUENCE [LARGE SCALE GENOMIC DNA]</scope>
</reference>
<proteinExistence type="predicted"/>
<evidence type="ECO:0000259" key="1">
    <source>
        <dbReference type="PROSITE" id="PS50011"/>
    </source>
</evidence>
<keyword evidence="3" id="KW-1185">Reference proteome</keyword>
<dbReference type="SUPFAM" id="SSF56112">
    <property type="entry name" value="Protein kinase-like (PK-like)"/>
    <property type="match status" value="1"/>
</dbReference>
<evidence type="ECO:0000313" key="3">
    <source>
        <dbReference type="Proteomes" id="UP001497516"/>
    </source>
</evidence>
<sequence>MGMFQISGDVFQTVGLIRRRHNRRTVHKVAHCPTGALFALKSIPLDADGRRFWAVQPRRESVLLLDLDHANVVKCHGVAEDRYGGELKLLLEYLDGGSLAGKKITDVGRRGGPML</sequence>
<dbReference type="GO" id="GO:0005524">
    <property type="term" value="F:ATP binding"/>
    <property type="evidence" value="ECO:0007669"/>
    <property type="project" value="InterPro"/>
</dbReference>
<dbReference type="Gene3D" id="1.10.510.10">
    <property type="entry name" value="Transferase(Phosphotransferase) domain 1"/>
    <property type="match status" value="1"/>
</dbReference>